<dbReference type="EMBL" id="EQ973914">
    <property type="protein sequence ID" value="EEF39021.1"/>
    <property type="molecule type" value="Genomic_DNA"/>
</dbReference>
<dbReference type="InParanoid" id="B9SBD6"/>
<sequence>MGQKSLRLRMHKEVPMTIVASLWKTEMPVIYIALQTDLQPKERQDQVIQYKGSAIALVMDLLNHIILHFLRHVRTKEIDCLLAT</sequence>
<dbReference type="Proteomes" id="UP000008311">
    <property type="component" value="Unassembled WGS sequence"/>
</dbReference>
<organism evidence="1 2">
    <name type="scientific">Ricinus communis</name>
    <name type="common">Castor bean</name>
    <dbReference type="NCBI Taxonomy" id="3988"/>
    <lineage>
        <taxon>Eukaryota</taxon>
        <taxon>Viridiplantae</taxon>
        <taxon>Streptophyta</taxon>
        <taxon>Embryophyta</taxon>
        <taxon>Tracheophyta</taxon>
        <taxon>Spermatophyta</taxon>
        <taxon>Magnoliopsida</taxon>
        <taxon>eudicotyledons</taxon>
        <taxon>Gunneridae</taxon>
        <taxon>Pentapetalae</taxon>
        <taxon>rosids</taxon>
        <taxon>fabids</taxon>
        <taxon>Malpighiales</taxon>
        <taxon>Euphorbiaceae</taxon>
        <taxon>Acalyphoideae</taxon>
        <taxon>Acalypheae</taxon>
        <taxon>Ricinus</taxon>
    </lineage>
</organism>
<gene>
    <name evidence="1" type="ORF">RCOM_0716050</name>
</gene>
<evidence type="ECO:0000313" key="2">
    <source>
        <dbReference type="Proteomes" id="UP000008311"/>
    </source>
</evidence>
<proteinExistence type="predicted"/>
<keyword evidence="2" id="KW-1185">Reference proteome</keyword>
<name>B9SBD6_RICCO</name>
<accession>B9SBD6</accession>
<protein>
    <submittedName>
        <fullName evidence="1">Uncharacterized protein</fullName>
    </submittedName>
</protein>
<evidence type="ECO:0000313" key="1">
    <source>
        <dbReference type="EMBL" id="EEF39021.1"/>
    </source>
</evidence>
<dbReference type="AlphaFoldDB" id="B9SBD6"/>
<reference evidence="2" key="1">
    <citation type="journal article" date="2010" name="Nat. Biotechnol.">
        <title>Draft genome sequence of the oilseed species Ricinus communis.</title>
        <authorList>
            <person name="Chan A.P."/>
            <person name="Crabtree J."/>
            <person name="Zhao Q."/>
            <person name="Lorenzi H."/>
            <person name="Orvis J."/>
            <person name="Puiu D."/>
            <person name="Melake-Berhan A."/>
            <person name="Jones K.M."/>
            <person name="Redman J."/>
            <person name="Chen G."/>
            <person name="Cahoon E.B."/>
            <person name="Gedil M."/>
            <person name="Stanke M."/>
            <person name="Haas B.J."/>
            <person name="Wortman J.R."/>
            <person name="Fraser-Liggett C.M."/>
            <person name="Ravel J."/>
            <person name="Rabinowicz P.D."/>
        </authorList>
    </citation>
    <scope>NUCLEOTIDE SEQUENCE [LARGE SCALE GENOMIC DNA]</scope>
    <source>
        <strain evidence="2">cv. Hale</strain>
    </source>
</reference>